<feature type="domain" description="NmrA-like" evidence="1">
    <location>
        <begin position="6"/>
        <end position="229"/>
    </location>
</feature>
<evidence type="ECO:0000259" key="1">
    <source>
        <dbReference type="Pfam" id="PF05368"/>
    </source>
</evidence>
<dbReference type="Pfam" id="PF05368">
    <property type="entry name" value="NmrA"/>
    <property type="match status" value="1"/>
</dbReference>
<dbReference type="Gene3D" id="3.40.50.720">
    <property type="entry name" value="NAD(P)-binding Rossmann-like Domain"/>
    <property type="match status" value="1"/>
</dbReference>
<dbReference type="OrthoDB" id="9798669at2"/>
<proteinExistence type="predicted"/>
<gene>
    <name evidence="2" type="ORF">L861_16745</name>
</gene>
<dbReference type="PANTHER" id="PTHR43162:SF1">
    <property type="entry name" value="PRESTALK A DIFFERENTIATION PROTEIN A"/>
    <property type="match status" value="1"/>
</dbReference>
<dbReference type="EMBL" id="ASTJ01000034">
    <property type="protein sequence ID" value="EPC01519.1"/>
    <property type="molecule type" value="Genomic_DNA"/>
</dbReference>
<dbReference type="InterPro" id="IPR051604">
    <property type="entry name" value="Ergot_Alk_Oxidoreductase"/>
</dbReference>
<evidence type="ECO:0000313" key="2">
    <source>
        <dbReference type="EMBL" id="EPC01519.1"/>
    </source>
</evidence>
<dbReference type="AlphaFoldDB" id="S2L1I8"/>
<keyword evidence="3" id="KW-1185">Reference proteome</keyword>
<dbReference type="STRING" id="1121939.L861_16745"/>
<dbReference type="CDD" id="cd05251">
    <property type="entry name" value="NmrA_like_SDR_a"/>
    <property type="match status" value="1"/>
</dbReference>
<dbReference type="InterPro" id="IPR036291">
    <property type="entry name" value="NAD(P)-bd_dom_sf"/>
</dbReference>
<dbReference type="Proteomes" id="UP000014463">
    <property type="component" value="Unassembled WGS sequence"/>
</dbReference>
<sequence length="292" mass="31634">MSNSNPTVLVIGATGRFAGLVVPALAERGARVRALIRDPAKANTVRERGASEIAIGDLRDKQSLASAMHGIDGVFHIGPAFEPDEAELGVTLVNVAKAAGVRKFVFSSVIQPTNSQLPNHVSKIPVESALFASGMEYTILHPANFFQNIEAAWRSVITNGVFAEPFPTTVRIARVDYRDVADVAAIALVEDRLTYGTFELCSADRLSREEIVTLMSEALGRRIEAAAPSFEAWAENAQLPYEGEQLRLLANVHSHYAAHGLGGNDLTLRAILGHPPRSLRIYIEELALRFVA</sequence>
<dbReference type="eggNOG" id="COG0702">
    <property type="taxonomic scope" value="Bacteria"/>
</dbReference>
<dbReference type="Gene3D" id="3.90.25.10">
    <property type="entry name" value="UDP-galactose 4-epimerase, domain 1"/>
    <property type="match status" value="1"/>
</dbReference>
<evidence type="ECO:0000313" key="3">
    <source>
        <dbReference type="Proteomes" id="UP000014463"/>
    </source>
</evidence>
<comment type="caution">
    <text evidence="2">The sequence shown here is derived from an EMBL/GenBank/DDBJ whole genome shotgun (WGS) entry which is preliminary data.</text>
</comment>
<dbReference type="PANTHER" id="PTHR43162">
    <property type="match status" value="1"/>
</dbReference>
<organism evidence="2 3">
    <name type="scientific">Litchfieldella anticariensis (strain DSM 16096 / CECT 5854 / CIP 108499 / LMG 22089 / FP35)</name>
    <name type="common">Halomonas anticariensis</name>
    <dbReference type="NCBI Taxonomy" id="1121939"/>
    <lineage>
        <taxon>Bacteria</taxon>
        <taxon>Pseudomonadati</taxon>
        <taxon>Pseudomonadota</taxon>
        <taxon>Gammaproteobacteria</taxon>
        <taxon>Oceanospirillales</taxon>
        <taxon>Halomonadaceae</taxon>
        <taxon>Litchfieldella</taxon>
    </lineage>
</organism>
<reference evidence="2 3" key="1">
    <citation type="journal article" date="2013" name="Genome Announc.">
        <title>Draft genome sequence of the moderately halophilic gammaproteobacterium Halomonas anticariensis FP35.</title>
        <authorList>
            <person name="Tahrioui A."/>
            <person name="Quesada E."/>
            <person name="Llamas I."/>
        </authorList>
    </citation>
    <scope>NUCLEOTIDE SEQUENCE [LARGE SCALE GENOMIC DNA]</scope>
    <source>
        <strain evidence="3">DSM 16096 / CECT 5854 / LMG 22089 / FP35</strain>
    </source>
</reference>
<accession>S2L1I8</accession>
<name>S2L1I8_LITA3</name>
<dbReference type="SUPFAM" id="SSF51735">
    <property type="entry name" value="NAD(P)-binding Rossmann-fold domains"/>
    <property type="match status" value="1"/>
</dbReference>
<dbReference type="PATRIC" id="fig|1121939.11.peg.2982"/>
<dbReference type="InterPro" id="IPR008030">
    <property type="entry name" value="NmrA-like"/>
</dbReference>
<protein>
    <submittedName>
        <fullName evidence="2">Epimerase</fullName>
    </submittedName>
</protein>
<dbReference type="RefSeq" id="WP_016417503.1">
    <property type="nucleotide sequence ID" value="NZ_AUAB01000011.1"/>
</dbReference>